<feature type="compositionally biased region" description="Pro residues" evidence="1">
    <location>
        <begin position="70"/>
        <end position="84"/>
    </location>
</feature>
<sequence length="107" mass="11421">MMACFSSPFCLTVEGVLESASLAKSFALETSLIRPCGFLDVSRSCRPSPGSFENVYDDRLVAKDASKARPSPPASVPRSVPPRPSRLSIVEHAGEKLSALQPPTANM</sequence>
<dbReference type="EMBL" id="DS268112">
    <property type="protein sequence ID" value="KMM71018.1"/>
    <property type="molecule type" value="Genomic_DNA"/>
</dbReference>
<evidence type="ECO:0000256" key="1">
    <source>
        <dbReference type="SAM" id="MobiDB-lite"/>
    </source>
</evidence>
<evidence type="ECO:0000313" key="3">
    <source>
        <dbReference type="Proteomes" id="UP000054567"/>
    </source>
</evidence>
<accession>A0A0J6FL03</accession>
<organism evidence="2 3">
    <name type="scientific">Coccidioides posadasii RMSCC 3488</name>
    <dbReference type="NCBI Taxonomy" id="454284"/>
    <lineage>
        <taxon>Eukaryota</taxon>
        <taxon>Fungi</taxon>
        <taxon>Dikarya</taxon>
        <taxon>Ascomycota</taxon>
        <taxon>Pezizomycotina</taxon>
        <taxon>Eurotiomycetes</taxon>
        <taxon>Eurotiomycetidae</taxon>
        <taxon>Onygenales</taxon>
        <taxon>Onygenaceae</taxon>
        <taxon>Coccidioides</taxon>
    </lineage>
</organism>
<name>A0A0J6FL03_COCPO</name>
<proteinExistence type="predicted"/>
<dbReference type="Proteomes" id="UP000054567">
    <property type="component" value="Unassembled WGS sequence"/>
</dbReference>
<evidence type="ECO:0000313" key="2">
    <source>
        <dbReference type="EMBL" id="KMM71018.1"/>
    </source>
</evidence>
<reference evidence="2 3" key="1">
    <citation type="submission" date="2007-06" db="EMBL/GenBank/DDBJ databases">
        <title>The Genome Sequence of Coccidioides posadasii RMSCC_3488.</title>
        <authorList>
            <consortium name="Coccidioides Genome Resources Consortium"/>
            <consortium name="The Broad Institute Genome Sequencing Platform"/>
            <person name="Henn M.R."/>
            <person name="Sykes S."/>
            <person name="Young S."/>
            <person name="Jaffe D."/>
            <person name="Berlin A."/>
            <person name="Alvarez P."/>
            <person name="Butler J."/>
            <person name="Gnerre S."/>
            <person name="Grabherr M."/>
            <person name="Mauceli E."/>
            <person name="Brockman W."/>
            <person name="Kodira C."/>
            <person name="Alvarado L."/>
            <person name="Zeng Q."/>
            <person name="Crawford M."/>
            <person name="Antoine C."/>
            <person name="Devon K."/>
            <person name="Galgiani J."/>
            <person name="Orsborn K."/>
            <person name="Lewis M.L."/>
            <person name="Nusbaum C."/>
            <person name="Galagan J."/>
            <person name="Birren B."/>
        </authorList>
    </citation>
    <scope>NUCLEOTIDE SEQUENCE [LARGE SCALE GENOMIC DNA]</scope>
    <source>
        <strain evidence="2 3">RMSCC 3488</strain>
    </source>
</reference>
<feature type="region of interest" description="Disordered" evidence="1">
    <location>
        <begin position="64"/>
        <end position="107"/>
    </location>
</feature>
<dbReference type="AlphaFoldDB" id="A0A0J6FL03"/>
<reference evidence="3" key="3">
    <citation type="journal article" date="2010" name="Genome Res.">
        <title>Population genomic sequencing of Coccidioides fungi reveals recent hybridization and transposon control.</title>
        <authorList>
            <person name="Neafsey D.E."/>
            <person name="Barker B.M."/>
            <person name="Sharpton T.J."/>
            <person name="Stajich J.E."/>
            <person name="Park D.J."/>
            <person name="Whiston E."/>
            <person name="Hung C.-Y."/>
            <person name="McMahan C."/>
            <person name="White J."/>
            <person name="Sykes S."/>
            <person name="Heiman D."/>
            <person name="Young S."/>
            <person name="Zeng Q."/>
            <person name="Abouelleil A."/>
            <person name="Aftuck L."/>
            <person name="Bessette D."/>
            <person name="Brown A."/>
            <person name="FitzGerald M."/>
            <person name="Lui A."/>
            <person name="Macdonald J.P."/>
            <person name="Priest M."/>
            <person name="Orbach M.J."/>
            <person name="Galgiani J.N."/>
            <person name="Kirkland T.N."/>
            <person name="Cole G.T."/>
            <person name="Birren B.W."/>
            <person name="Henn M.R."/>
            <person name="Taylor J.W."/>
            <person name="Rounsley S.D."/>
        </authorList>
    </citation>
    <scope>NUCLEOTIDE SEQUENCE [LARGE SCALE GENOMIC DNA]</scope>
    <source>
        <strain evidence="3">RMSCC 3488</strain>
    </source>
</reference>
<reference evidence="3" key="2">
    <citation type="journal article" date="2009" name="Genome Res.">
        <title>Comparative genomic analyses of the human fungal pathogens Coccidioides and their relatives.</title>
        <authorList>
            <person name="Sharpton T.J."/>
            <person name="Stajich J.E."/>
            <person name="Rounsley S.D."/>
            <person name="Gardner M.J."/>
            <person name="Wortman J.R."/>
            <person name="Jordar V.S."/>
            <person name="Maiti R."/>
            <person name="Kodira C.D."/>
            <person name="Neafsey D.E."/>
            <person name="Zeng Q."/>
            <person name="Hung C.-Y."/>
            <person name="McMahan C."/>
            <person name="Muszewska A."/>
            <person name="Grynberg M."/>
            <person name="Mandel M.A."/>
            <person name="Kellner E.M."/>
            <person name="Barker B.M."/>
            <person name="Galgiani J.N."/>
            <person name="Orbach M.J."/>
            <person name="Kirkland T.N."/>
            <person name="Cole G.T."/>
            <person name="Henn M.R."/>
            <person name="Birren B.W."/>
            <person name="Taylor J.W."/>
        </authorList>
    </citation>
    <scope>NUCLEOTIDE SEQUENCE [LARGE SCALE GENOMIC DNA]</scope>
    <source>
        <strain evidence="3">RMSCC 3488</strain>
    </source>
</reference>
<gene>
    <name evidence="2" type="ORF">CPAG_07325</name>
</gene>
<protein>
    <submittedName>
        <fullName evidence="2">Uncharacterized protein</fullName>
    </submittedName>
</protein>
<dbReference type="VEuPathDB" id="FungiDB:CPAG_07325"/>